<name>A0ABY5BTP6_9LACO</name>
<reference evidence="3" key="1">
    <citation type="submission" date="2022-05" db="EMBL/GenBank/DDBJ databases">
        <authorList>
            <person name="Oliphant S.A."/>
            <person name="Watson-Haigh N.S."/>
            <person name="Sumby K.M."/>
            <person name="Gardner J.M."/>
            <person name="Jiranek V."/>
        </authorList>
    </citation>
    <scope>NUCLEOTIDE SEQUENCE</scope>
    <source>
        <strain evidence="3">KI11_C11</strain>
    </source>
</reference>
<evidence type="ECO:0000259" key="1">
    <source>
        <dbReference type="Pfam" id="PF08861"/>
    </source>
</evidence>
<accession>A0ABY5BTP6</accession>
<dbReference type="Pfam" id="PF08862">
    <property type="entry name" value="DUF1829"/>
    <property type="match status" value="1"/>
</dbReference>
<evidence type="ECO:0000313" key="4">
    <source>
        <dbReference type="Proteomes" id="UP001057025"/>
    </source>
</evidence>
<dbReference type="RefSeq" id="WP_252797803.1">
    <property type="nucleotide sequence ID" value="NZ_CP097118.1"/>
</dbReference>
<evidence type="ECO:0000259" key="2">
    <source>
        <dbReference type="Pfam" id="PF08862"/>
    </source>
</evidence>
<gene>
    <name evidence="3" type="ORF">M3M39_03270</name>
</gene>
<dbReference type="EMBL" id="CP097118">
    <property type="protein sequence ID" value="USS88508.1"/>
    <property type="molecule type" value="Genomic_DNA"/>
</dbReference>
<dbReference type="InterPro" id="IPR014961">
    <property type="entry name" value="DUF1829"/>
</dbReference>
<dbReference type="Proteomes" id="UP001057025">
    <property type="component" value="Chromosome"/>
</dbReference>
<organism evidence="3 4">
    <name type="scientific">Fructilactobacillus hinvesii</name>
    <dbReference type="NCBI Taxonomy" id="2940300"/>
    <lineage>
        <taxon>Bacteria</taxon>
        <taxon>Bacillati</taxon>
        <taxon>Bacillota</taxon>
        <taxon>Bacilli</taxon>
        <taxon>Lactobacillales</taxon>
        <taxon>Lactobacillaceae</taxon>
        <taxon>Fructilactobacillus</taxon>
    </lineage>
</organism>
<dbReference type="Pfam" id="PF08861">
    <property type="entry name" value="DUF1828"/>
    <property type="match status" value="1"/>
</dbReference>
<feature type="domain" description="DUF1828" evidence="1">
    <location>
        <begin position="34"/>
        <end position="126"/>
    </location>
</feature>
<proteinExistence type="predicted"/>
<keyword evidence="4" id="KW-1185">Reference proteome</keyword>
<sequence>MNDIKIDELKDAIDSFNQNNIKLSKTSNAIRIDTPFYNRSNDSIILYAIVKKDGNLHLTDGGYVIDDLMSIGINLLKSKKRRELLESKLTSFSVNIDEETHEIFTESSIQDFPIKQNLLAQSMMFVDDMFVLAKPKTNNLFIEDVQNFFDENDIRALEGPSFVDRNGMYHTYDFSIAGSKKKNIPNKLIKTLNTPNNDGYAKSLAMDVIQTRNIPNFKNSNFYTIINDTEKPIETSIVNLFNEQKITTVPFSKKSDYIDEFAL</sequence>
<protein>
    <submittedName>
        <fullName evidence="3">DUF1829 domain-containing protein</fullName>
    </submittedName>
</protein>
<evidence type="ECO:0000313" key="3">
    <source>
        <dbReference type="EMBL" id="USS88508.1"/>
    </source>
</evidence>
<dbReference type="InterPro" id="IPR014960">
    <property type="entry name" value="DUF1828"/>
</dbReference>
<feature type="domain" description="DUF1829" evidence="2">
    <location>
        <begin position="167"/>
        <end position="254"/>
    </location>
</feature>